<accession>A0A161Y3Q1</accession>
<reference evidence="3 6" key="2">
    <citation type="submission" date="2016-10" db="EMBL/GenBank/DDBJ databases">
        <title>The whole genome sequencing and assembly of Aeribacillus pallidus KCTC3564 strain.</title>
        <authorList>
            <person name="Lee Y.-J."/>
            <person name="Park M.-K."/>
            <person name="Yi H."/>
            <person name="Bahn Y.-S."/>
            <person name="Kim J.F."/>
            <person name="Lee D.-W."/>
        </authorList>
    </citation>
    <scope>NUCLEOTIDE SEQUENCE [LARGE SCALE GENOMIC DNA]</scope>
    <source>
        <strain evidence="3 6">KCTC3564</strain>
    </source>
</reference>
<dbReference type="InterPro" id="IPR003791">
    <property type="entry name" value="UPF0178"/>
</dbReference>
<protein>
    <recommendedName>
        <fullName evidence="2">UPF0178 protein AP3564_18320</fullName>
    </recommendedName>
</protein>
<evidence type="ECO:0000313" key="6">
    <source>
        <dbReference type="Proteomes" id="UP000214606"/>
    </source>
</evidence>
<keyword evidence="5" id="KW-1185">Reference proteome</keyword>
<organism evidence="4 5">
    <name type="scientific">Aeribacillus pallidus</name>
    <dbReference type="NCBI Taxonomy" id="33936"/>
    <lineage>
        <taxon>Bacteria</taxon>
        <taxon>Bacillati</taxon>
        <taxon>Bacillota</taxon>
        <taxon>Bacilli</taxon>
        <taxon>Bacillales</taxon>
        <taxon>Bacillaceae</taxon>
        <taxon>Aeribacillus</taxon>
    </lineage>
</organism>
<evidence type="ECO:0000256" key="1">
    <source>
        <dbReference type="ARBA" id="ARBA00008522"/>
    </source>
</evidence>
<dbReference type="STRING" id="33936.AZI98_09555"/>
<dbReference type="OrthoDB" id="9798918at2"/>
<dbReference type="Proteomes" id="UP000076476">
    <property type="component" value="Unassembled WGS sequence"/>
</dbReference>
<proteinExistence type="inferred from homology"/>
<dbReference type="PANTHER" id="PTHR35146:SF1">
    <property type="entry name" value="UPF0178 PROTEIN YAII"/>
    <property type="match status" value="1"/>
</dbReference>
<dbReference type="EMBL" id="CP017703">
    <property type="protein sequence ID" value="ASS91945.1"/>
    <property type="molecule type" value="Genomic_DNA"/>
</dbReference>
<evidence type="ECO:0000256" key="2">
    <source>
        <dbReference type="HAMAP-Rule" id="MF_00489"/>
    </source>
</evidence>
<dbReference type="Pfam" id="PF02639">
    <property type="entry name" value="DUF188"/>
    <property type="match status" value="1"/>
</dbReference>
<evidence type="ECO:0000313" key="4">
    <source>
        <dbReference type="EMBL" id="KZN96292.1"/>
    </source>
</evidence>
<dbReference type="AlphaFoldDB" id="A0A161Y3Q1"/>
<reference evidence="4 5" key="1">
    <citation type="submission" date="2016-04" db="EMBL/GenBank/DDBJ databases">
        <title>Draft genome sequence of Aeribacillus pallidus 8m3 from petroleum reservoir.</title>
        <authorList>
            <person name="Poltaraus A.B."/>
            <person name="Nazina T.N."/>
            <person name="Tourova T.P."/>
            <person name="Malakho S.M."/>
            <person name="Korshunova A.V."/>
            <person name="Sokolova D.S."/>
        </authorList>
    </citation>
    <scope>NUCLEOTIDE SEQUENCE [LARGE SCALE GENOMIC DNA]</scope>
    <source>
        <strain evidence="4 5">8m3</strain>
    </source>
</reference>
<dbReference type="EMBL" id="LWBR01000024">
    <property type="protein sequence ID" value="KZN96292.1"/>
    <property type="molecule type" value="Genomic_DNA"/>
</dbReference>
<dbReference type="PANTHER" id="PTHR35146">
    <property type="entry name" value="UPF0178 PROTEIN YAII"/>
    <property type="match status" value="1"/>
</dbReference>
<comment type="similarity">
    <text evidence="1 2">Belongs to the UPF0178 family.</text>
</comment>
<evidence type="ECO:0000313" key="5">
    <source>
        <dbReference type="Proteomes" id="UP000076476"/>
    </source>
</evidence>
<name>A0A161Y3Q1_9BACI</name>
<dbReference type="HAMAP" id="MF_00489">
    <property type="entry name" value="UPF0178"/>
    <property type="match status" value="1"/>
</dbReference>
<dbReference type="Proteomes" id="UP000214606">
    <property type="component" value="Chromosome"/>
</dbReference>
<sequence length="162" mass="18550">MEKYDGKNITIFVDADACPVKEEIASVAKKYKVPVCFIASYAHVGKKDDGNSWVFVDQEKESVDLYIFNNSKKHDIIITQDIGLAGMLLKKCTHVLSPRGMLFTEDTIDSVLHLRYISARERRNGNYIKGPKKFQDKDRHHFITALEKILSNYAGNFKIHIE</sequence>
<dbReference type="NCBIfam" id="NF001095">
    <property type="entry name" value="PRK00124.1"/>
    <property type="match status" value="1"/>
</dbReference>
<dbReference type="RefSeq" id="WP_063388052.1">
    <property type="nucleotide sequence ID" value="NZ_CP017703.1"/>
</dbReference>
<dbReference type="KEGG" id="apak:AP3564_18320"/>
<evidence type="ECO:0000313" key="3">
    <source>
        <dbReference type="EMBL" id="ASS91945.1"/>
    </source>
</evidence>
<gene>
    <name evidence="3" type="ORF">AP3564_18320</name>
    <name evidence="4" type="ORF">AZI98_09555</name>
</gene>